<evidence type="ECO:0000313" key="1">
    <source>
        <dbReference type="EMBL" id="ASP47233.1"/>
    </source>
</evidence>
<dbReference type="AlphaFoldDB" id="A0A222G6K7"/>
<reference evidence="1 2" key="1">
    <citation type="submission" date="2017-08" db="EMBL/GenBank/DDBJ databases">
        <title>Complete genome of Colwellia sp. NB097-1, a psychrophile bacterium ioslated from Bering Sea.</title>
        <authorList>
            <person name="Chen X."/>
        </authorList>
    </citation>
    <scope>NUCLEOTIDE SEQUENCE [LARGE SCALE GENOMIC DNA]</scope>
    <source>
        <strain evidence="1 2">NB097-1</strain>
    </source>
</reference>
<dbReference type="Proteomes" id="UP000202259">
    <property type="component" value="Chromosome"/>
</dbReference>
<organism evidence="1 2">
    <name type="scientific">Cognaticolwellia beringensis</name>
    <dbReference type="NCBI Taxonomy" id="1967665"/>
    <lineage>
        <taxon>Bacteria</taxon>
        <taxon>Pseudomonadati</taxon>
        <taxon>Pseudomonadota</taxon>
        <taxon>Gammaproteobacteria</taxon>
        <taxon>Alteromonadales</taxon>
        <taxon>Colwelliaceae</taxon>
        <taxon>Cognaticolwellia</taxon>
    </lineage>
</organism>
<keyword evidence="2" id="KW-1185">Reference proteome</keyword>
<dbReference type="EMBL" id="CP020465">
    <property type="protein sequence ID" value="ASP47233.1"/>
    <property type="molecule type" value="Genomic_DNA"/>
</dbReference>
<protein>
    <submittedName>
        <fullName evidence="1">Uncharacterized protein</fullName>
    </submittedName>
</protein>
<dbReference type="KEGG" id="cber:B5D82_05340"/>
<name>A0A222G6K7_9GAMM</name>
<gene>
    <name evidence="1" type="ORF">B5D82_05340</name>
</gene>
<evidence type="ECO:0000313" key="2">
    <source>
        <dbReference type="Proteomes" id="UP000202259"/>
    </source>
</evidence>
<accession>A0A222G6K7</accession>
<proteinExistence type="predicted"/>
<sequence length="169" mass="19219">MCKADPIPDIQFSAGMETQTGKVLKGTFRNQFIDAQNVIEQRNLIGNFYYRDDNSFQREIAVATAWLAHAVRLECRKNMNSKLTARVISDLMTAWGVKQFGEIDKMPVQVSSFTAVVALVLFESAGVRISFKKENHYPYTNLTNLSSKILDNKWLKGESGIMHRELQIL</sequence>
<dbReference type="RefSeq" id="WP_081149780.1">
    <property type="nucleotide sequence ID" value="NZ_CP020465.1"/>
</dbReference>